<keyword evidence="1" id="KW-0251">Elongation factor</keyword>
<proteinExistence type="predicted"/>
<name>A0ABT0HCE2_9FLAO</name>
<dbReference type="EMBL" id="JALPQF010000016">
    <property type="protein sequence ID" value="MCK8481857.1"/>
    <property type="molecule type" value="Genomic_DNA"/>
</dbReference>
<protein>
    <submittedName>
        <fullName evidence="1">Transcription elongation factor</fullName>
    </submittedName>
</protein>
<dbReference type="RefSeq" id="WP_248413663.1">
    <property type="nucleotide sequence ID" value="NZ_JALPQF010000016.1"/>
</dbReference>
<reference evidence="1" key="1">
    <citation type="submission" date="2022-04" db="EMBL/GenBank/DDBJ databases">
        <authorList>
            <person name="Ren T."/>
        </authorList>
    </citation>
    <scope>NUCLEOTIDE SEQUENCE</scope>
    <source>
        <strain evidence="1">F63249</strain>
    </source>
</reference>
<dbReference type="Proteomes" id="UP001203687">
    <property type="component" value="Unassembled WGS sequence"/>
</dbReference>
<organism evidence="1 2">
    <name type="scientific">Psychroserpens algicola</name>
    <dbReference type="NCBI Taxonomy" id="1719034"/>
    <lineage>
        <taxon>Bacteria</taxon>
        <taxon>Pseudomonadati</taxon>
        <taxon>Bacteroidota</taxon>
        <taxon>Flavobacteriia</taxon>
        <taxon>Flavobacteriales</taxon>
        <taxon>Flavobacteriaceae</taxon>
        <taxon>Psychroserpens</taxon>
    </lineage>
</organism>
<keyword evidence="1" id="KW-0648">Protein biosynthesis</keyword>
<evidence type="ECO:0000313" key="2">
    <source>
        <dbReference type="Proteomes" id="UP001203687"/>
    </source>
</evidence>
<sequence>MSTLKTQLLEACFSYVNKRIANYKDEIETIKDAIENNDKSNDDGDDSGNGKLFNDLEKNAQYLSDATKMIDTLKTIHTNTIHQHVVLGSLVKTNVSNFYIALSIGKIELENDTYFVISKSSPIGELLYNKTTGDCITFNNTTYTITEIR</sequence>
<keyword evidence="2" id="KW-1185">Reference proteome</keyword>
<dbReference type="GO" id="GO:0003746">
    <property type="term" value="F:translation elongation factor activity"/>
    <property type="evidence" value="ECO:0007669"/>
    <property type="project" value="UniProtKB-KW"/>
</dbReference>
<gene>
    <name evidence="1" type="ORF">MUY34_14585</name>
</gene>
<accession>A0ABT0HCE2</accession>
<evidence type="ECO:0000313" key="1">
    <source>
        <dbReference type="EMBL" id="MCK8481857.1"/>
    </source>
</evidence>
<comment type="caution">
    <text evidence="1">The sequence shown here is derived from an EMBL/GenBank/DDBJ whole genome shotgun (WGS) entry which is preliminary data.</text>
</comment>